<evidence type="ECO:0000256" key="4">
    <source>
        <dbReference type="ARBA" id="ARBA00022692"/>
    </source>
</evidence>
<evidence type="ECO:0000256" key="3">
    <source>
        <dbReference type="ARBA" id="ARBA00022452"/>
    </source>
</evidence>
<comment type="caution">
    <text evidence="11">The sequence shown here is derived from an EMBL/GenBank/DDBJ whole genome shotgun (WGS) entry which is preliminary data.</text>
</comment>
<evidence type="ECO:0000256" key="9">
    <source>
        <dbReference type="SAM" id="SignalP"/>
    </source>
</evidence>
<evidence type="ECO:0000256" key="6">
    <source>
        <dbReference type="ARBA" id="ARBA00023136"/>
    </source>
</evidence>
<keyword evidence="2 8" id="KW-0813">Transport</keyword>
<dbReference type="EMBL" id="JBAKAZ010000010">
    <property type="protein sequence ID" value="MEL0628866.1"/>
    <property type="molecule type" value="Genomic_DNA"/>
</dbReference>
<dbReference type="Gene3D" id="2.40.170.20">
    <property type="entry name" value="TonB-dependent receptor, beta-barrel domain"/>
    <property type="match status" value="1"/>
</dbReference>
<feature type="chain" id="PRO_5045963230" evidence="9">
    <location>
        <begin position="21"/>
        <end position="839"/>
    </location>
</feature>
<evidence type="ECO:0000256" key="1">
    <source>
        <dbReference type="ARBA" id="ARBA00004571"/>
    </source>
</evidence>
<gene>
    <name evidence="11" type="ORF">V6256_04515</name>
</gene>
<reference evidence="11 12" key="1">
    <citation type="submission" date="2024-02" db="EMBL/GenBank/DDBJ databases">
        <title>Bacteria isolated from the canopy kelp, Nereocystis luetkeana.</title>
        <authorList>
            <person name="Pfister C.A."/>
            <person name="Younker I.T."/>
            <person name="Light S.H."/>
        </authorList>
    </citation>
    <scope>NUCLEOTIDE SEQUENCE [LARGE SCALE GENOMIC DNA]</scope>
    <source>
        <strain evidence="11 12">TI.1.05</strain>
    </source>
</reference>
<evidence type="ECO:0000256" key="7">
    <source>
        <dbReference type="ARBA" id="ARBA00023237"/>
    </source>
</evidence>
<dbReference type="SUPFAM" id="SSF56935">
    <property type="entry name" value="Porins"/>
    <property type="match status" value="1"/>
</dbReference>
<evidence type="ECO:0000259" key="10">
    <source>
        <dbReference type="Pfam" id="PF07715"/>
    </source>
</evidence>
<feature type="domain" description="TonB-dependent receptor plug" evidence="10">
    <location>
        <begin position="85"/>
        <end position="207"/>
    </location>
</feature>
<sequence length="839" mass="95074">MKIINNLLILSLAIPALSQAEDTLNVSEIKNNNNEINQNSSKNSISSEESIKLEDISIVGEIEQENETLQATTSYESYDPLDSGLSVISENSINESQQGDMDTTELLKVLPFVQTDIERYDGSAQSEQHIRPSDFSISGGSYYDNNIMIDGVSVNSVMDVTQSTDNENYDEVNGQTSQTLYVAPSLLQAVEVQDSNISAQYGGFSGGTVDYQVREAGDEFKAQISTGFQFDEMVSYLGEDPDGDPKPDFIKYRTSMSFDLPISDKFKLLVAYSRAESQSYYQMDEQYGNEDYTNGDLSQNFLLKGTYQFNDNLSATGMMMYSPYESEYTADDDYDSERLTLSTGFATYLQLDGYHNQFDWSARLSYNQSDNSRDWDGDRYKWDTGSAYGSTLCDSTYCYEGGFGDIEQTQEDYTLKLSASRNINDGVLSFGSESSYTRAYKQRPEDSWYYYQYAIDQNNGIVCSSGDDACMSDIAFTDAVRYESYEADVGVYQQALWAEYQQYFGPVDLRLGVRYEYDNFMHNHNIAPRLNVSWEVFSDYFVSFGANRYYTNNMLAYAIRSATPATTTYHRDLNGDSTLSEWDLASVNTNYDYSQGNLNTPYSDEITLAFTVPTALDGTFRIKGIKRWGRDKFSTSREYDQNSDLGYTLANDGKTDYHGISLEWNGRIGDHVFTANTTWSETITFGGPDYFSETDIDDMESTYLYYNGEVISEYQLSNIRKQQNYAAPFRAHLSWGTSWFNKRLLTKTSLNYRGEYTNIDSDGTAIEVDGQNYDVYDETTIDAFADISLNAMMEVYKTVDTSTVVDMRVTNLLNQNPYSAASSYQRGRSFWLGISVNLK</sequence>
<evidence type="ECO:0000256" key="5">
    <source>
        <dbReference type="ARBA" id="ARBA00022729"/>
    </source>
</evidence>
<dbReference type="InterPro" id="IPR036942">
    <property type="entry name" value="Beta-barrel_TonB_sf"/>
</dbReference>
<proteinExistence type="inferred from homology"/>
<dbReference type="PROSITE" id="PS52016">
    <property type="entry name" value="TONB_DEPENDENT_REC_3"/>
    <property type="match status" value="1"/>
</dbReference>
<keyword evidence="4 8" id="KW-0812">Transmembrane</keyword>
<keyword evidence="6 8" id="KW-0472">Membrane</keyword>
<protein>
    <submittedName>
        <fullName evidence="11">TonB-dependent receptor plug domain-containing protein</fullName>
    </submittedName>
</protein>
<dbReference type="PANTHER" id="PTHR30069:SF29">
    <property type="entry name" value="HEMOGLOBIN AND HEMOGLOBIN-HAPTOGLOBIN-BINDING PROTEIN 1-RELATED"/>
    <property type="match status" value="1"/>
</dbReference>
<keyword evidence="12" id="KW-1185">Reference proteome</keyword>
<dbReference type="Proteomes" id="UP001369082">
    <property type="component" value="Unassembled WGS sequence"/>
</dbReference>
<accession>A0ABU9GNJ5</accession>
<keyword evidence="5 9" id="KW-0732">Signal</keyword>
<dbReference type="Pfam" id="PF07715">
    <property type="entry name" value="Plug"/>
    <property type="match status" value="1"/>
</dbReference>
<evidence type="ECO:0000313" key="11">
    <source>
        <dbReference type="EMBL" id="MEL0628866.1"/>
    </source>
</evidence>
<dbReference type="InterPro" id="IPR012910">
    <property type="entry name" value="Plug_dom"/>
</dbReference>
<name>A0ABU9GNJ5_9GAMM</name>
<evidence type="ECO:0000256" key="2">
    <source>
        <dbReference type="ARBA" id="ARBA00022448"/>
    </source>
</evidence>
<dbReference type="InterPro" id="IPR039426">
    <property type="entry name" value="TonB-dep_rcpt-like"/>
</dbReference>
<comment type="subcellular location">
    <subcellularLocation>
        <location evidence="1 8">Cell outer membrane</location>
        <topology evidence="1 8">Multi-pass membrane protein</topology>
    </subcellularLocation>
</comment>
<keyword evidence="7 8" id="KW-0998">Cell outer membrane</keyword>
<feature type="signal peptide" evidence="9">
    <location>
        <begin position="1"/>
        <end position="20"/>
    </location>
</feature>
<organism evidence="11 12">
    <name type="scientific">Psychromonas aquatilis</name>
    <dbReference type="NCBI Taxonomy" id="2005072"/>
    <lineage>
        <taxon>Bacteria</taxon>
        <taxon>Pseudomonadati</taxon>
        <taxon>Pseudomonadota</taxon>
        <taxon>Gammaproteobacteria</taxon>
        <taxon>Alteromonadales</taxon>
        <taxon>Psychromonadaceae</taxon>
        <taxon>Psychromonas</taxon>
    </lineage>
</organism>
<keyword evidence="3 8" id="KW-1134">Transmembrane beta strand</keyword>
<dbReference type="RefSeq" id="WP_341596880.1">
    <property type="nucleotide sequence ID" value="NZ_JBAKAZ010000010.1"/>
</dbReference>
<comment type="similarity">
    <text evidence="8">Belongs to the TonB-dependent receptor family.</text>
</comment>
<evidence type="ECO:0000256" key="8">
    <source>
        <dbReference type="PROSITE-ProRule" id="PRU01360"/>
    </source>
</evidence>
<evidence type="ECO:0000313" key="12">
    <source>
        <dbReference type="Proteomes" id="UP001369082"/>
    </source>
</evidence>
<keyword evidence="11" id="KW-0675">Receptor</keyword>
<dbReference type="PANTHER" id="PTHR30069">
    <property type="entry name" value="TONB-DEPENDENT OUTER MEMBRANE RECEPTOR"/>
    <property type="match status" value="1"/>
</dbReference>